<feature type="compositionally biased region" description="Basic and acidic residues" evidence="1">
    <location>
        <begin position="41"/>
        <end position="53"/>
    </location>
</feature>
<dbReference type="AlphaFoldDB" id="A0AAV4HEL9"/>
<feature type="compositionally biased region" description="Polar residues" evidence="1">
    <location>
        <begin position="74"/>
        <end position="95"/>
    </location>
</feature>
<reference evidence="2 3" key="1">
    <citation type="journal article" date="2021" name="Elife">
        <title>Chloroplast acquisition without the gene transfer in kleptoplastic sea slugs, Plakobranchus ocellatus.</title>
        <authorList>
            <person name="Maeda T."/>
            <person name="Takahashi S."/>
            <person name="Yoshida T."/>
            <person name="Shimamura S."/>
            <person name="Takaki Y."/>
            <person name="Nagai Y."/>
            <person name="Toyoda A."/>
            <person name="Suzuki Y."/>
            <person name="Arimoto A."/>
            <person name="Ishii H."/>
            <person name="Satoh N."/>
            <person name="Nishiyama T."/>
            <person name="Hasebe M."/>
            <person name="Maruyama T."/>
            <person name="Minagawa J."/>
            <person name="Obokata J."/>
            <person name="Shigenobu S."/>
        </authorList>
    </citation>
    <scope>NUCLEOTIDE SEQUENCE [LARGE SCALE GENOMIC DNA]</scope>
</reference>
<dbReference type="Proteomes" id="UP000762676">
    <property type="component" value="Unassembled WGS sequence"/>
</dbReference>
<sequence length="315" mass="35722">MSAPTNTYNSHVVGRIHSRTYTKSFFDEKKNSPYLNFSSKSKHDDPENMEKKKSNSGKFRLNERVRGRVRRRASISTTAPSSQSFPTSPNLNSLTYDGDQKDIHRSRHRGISLTAQQGSHRKKITHISTVLQSPETEISVYGVPNDQAQLADISNHISSFLSPVSREEATYLKIEQDNAAKVGLHKTQQKESLLSGEGEKAQLLEELENFTDVEVGGTGPRCRPKYDLHLVHQLLALSCKNITFRSIHPELKLKVPDVDTFRLEDSDFLALLKALVVEPRSARVIHFYSMLNMIHCKLKHASSSREFNMHVQELK</sequence>
<keyword evidence="2" id="KW-0808">Transferase</keyword>
<gene>
    <name evidence="2" type="ORF">ElyMa_002706100</name>
</gene>
<comment type="caution">
    <text evidence="2">The sequence shown here is derived from an EMBL/GenBank/DDBJ whole genome shotgun (WGS) entry which is preliminary data.</text>
</comment>
<evidence type="ECO:0000313" key="2">
    <source>
        <dbReference type="EMBL" id="GFR95875.1"/>
    </source>
</evidence>
<evidence type="ECO:0000256" key="1">
    <source>
        <dbReference type="SAM" id="MobiDB-lite"/>
    </source>
</evidence>
<feature type="region of interest" description="Disordered" evidence="1">
    <location>
        <begin position="32"/>
        <end position="97"/>
    </location>
</feature>
<proteinExistence type="predicted"/>
<name>A0AAV4HEL9_9GAST</name>
<organism evidence="2 3">
    <name type="scientific">Elysia marginata</name>
    <dbReference type="NCBI Taxonomy" id="1093978"/>
    <lineage>
        <taxon>Eukaryota</taxon>
        <taxon>Metazoa</taxon>
        <taxon>Spiralia</taxon>
        <taxon>Lophotrochozoa</taxon>
        <taxon>Mollusca</taxon>
        <taxon>Gastropoda</taxon>
        <taxon>Heterobranchia</taxon>
        <taxon>Euthyneura</taxon>
        <taxon>Panpulmonata</taxon>
        <taxon>Sacoglossa</taxon>
        <taxon>Placobranchoidea</taxon>
        <taxon>Plakobranchidae</taxon>
        <taxon>Elysia</taxon>
    </lineage>
</organism>
<dbReference type="GO" id="GO:0016301">
    <property type="term" value="F:kinase activity"/>
    <property type="evidence" value="ECO:0007669"/>
    <property type="project" value="UniProtKB-KW"/>
</dbReference>
<protein>
    <submittedName>
        <fullName evidence="2">Leucine-rich repeat receptor tyrosine kinase</fullName>
    </submittedName>
</protein>
<keyword evidence="2" id="KW-0675">Receptor</keyword>
<evidence type="ECO:0000313" key="3">
    <source>
        <dbReference type="Proteomes" id="UP000762676"/>
    </source>
</evidence>
<accession>A0AAV4HEL9</accession>
<keyword evidence="2" id="KW-0418">Kinase</keyword>
<keyword evidence="3" id="KW-1185">Reference proteome</keyword>
<dbReference type="EMBL" id="BMAT01005556">
    <property type="protein sequence ID" value="GFR95875.1"/>
    <property type="molecule type" value="Genomic_DNA"/>
</dbReference>